<dbReference type="GO" id="GO:0016020">
    <property type="term" value="C:membrane"/>
    <property type="evidence" value="ECO:0007669"/>
    <property type="project" value="UniProtKB-SubCell"/>
</dbReference>
<reference evidence="10" key="1">
    <citation type="journal article" date="2015" name="Nat. Genet.">
        <title>The pineapple genome and the evolution of CAM photosynthesis.</title>
        <authorList>
            <person name="Ming R."/>
            <person name="VanBuren R."/>
            <person name="Wai C.M."/>
            <person name="Tang H."/>
            <person name="Schatz M.C."/>
            <person name="Bowers J.E."/>
            <person name="Lyons E."/>
            <person name="Wang M.L."/>
            <person name="Chen J."/>
            <person name="Biggers E."/>
            <person name="Zhang J."/>
            <person name="Huang L."/>
            <person name="Zhang L."/>
            <person name="Miao W."/>
            <person name="Zhang J."/>
            <person name="Ye Z."/>
            <person name="Miao C."/>
            <person name="Lin Z."/>
            <person name="Wang H."/>
            <person name="Zhou H."/>
            <person name="Yim W.C."/>
            <person name="Priest H.D."/>
            <person name="Zheng C."/>
            <person name="Woodhouse M."/>
            <person name="Edger P.P."/>
            <person name="Guyot R."/>
            <person name="Guo H.B."/>
            <person name="Guo H."/>
            <person name="Zheng G."/>
            <person name="Singh R."/>
            <person name="Sharma A."/>
            <person name="Min X."/>
            <person name="Zheng Y."/>
            <person name="Lee H."/>
            <person name="Gurtowski J."/>
            <person name="Sedlazeck F.J."/>
            <person name="Harkess A."/>
            <person name="McKain M.R."/>
            <person name="Liao Z."/>
            <person name="Fang J."/>
            <person name="Liu J."/>
            <person name="Zhang X."/>
            <person name="Zhang Q."/>
            <person name="Hu W."/>
            <person name="Qin Y."/>
            <person name="Wang K."/>
            <person name="Chen L.Y."/>
            <person name="Shirley N."/>
            <person name="Lin Y.R."/>
            <person name="Liu L.Y."/>
            <person name="Hernandez A.G."/>
            <person name="Wright C.L."/>
            <person name="Bulone V."/>
            <person name="Tuskan G.A."/>
            <person name="Heath K."/>
            <person name="Zee F."/>
            <person name="Moore P.H."/>
            <person name="Sunkar R."/>
            <person name="Leebens-Mack J.H."/>
            <person name="Mockler T."/>
            <person name="Bennetzen J.L."/>
            <person name="Freeling M."/>
            <person name="Sankoff D."/>
            <person name="Paterson A.H."/>
            <person name="Zhu X."/>
            <person name="Yang X."/>
            <person name="Smith J.A."/>
            <person name="Cushman J.C."/>
            <person name="Paull R.E."/>
            <person name="Yu Q."/>
        </authorList>
    </citation>
    <scope>NUCLEOTIDE SEQUENCE [LARGE SCALE GENOMIC DNA]</scope>
    <source>
        <strain evidence="10">cv. F153</strain>
    </source>
</reference>
<dbReference type="GeneID" id="109717222"/>
<name>A0A6P5FS02_ANACO</name>
<evidence type="ECO:0000256" key="1">
    <source>
        <dbReference type="ARBA" id="ARBA00004370"/>
    </source>
</evidence>
<dbReference type="PANTHER" id="PTHR48017">
    <property type="entry name" value="OS05G0424000 PROTEIN-RELATED"/>
    <property type="match status" value="1"/>
</dbReference>
<feature type="compositionally biased region" description="Polar residues" evidence="7">
    <location>
        <begin position="12"/>
        <end position="24"/>
    </location>
</feature>
<evidence type="ECO:0000256" key="3">
    <source>
        <dbReference type="ARBA" id="ARBA00022692"/>
    </source>
</evidence>
<protein>
    <submittedName>
        <fullName evidence="11">Probable GABA transporter 2</fullName>
    </submittedName>
</protein>
<dbReference type="RefSeq" id="XP_020098482.1">
    <property type="nucleotide sequence ID" value="XM_020242893.1"/>
</dbReference>
<reference evidence="11" key="2">
    <citation type="submission" date="2025-08" db="UniProtKB">
        <authorList>
            <consortium name="RefSeq"/>
        </authorList>
    </citation>
    <scope>IDENTIFICATION</scope>
    <source>
        <tissue evidence="11">Leaf</tissue>
    </source>
</reference>
<feature type="region of interest" description="Disordered" evidence="7">
    <location>
        <begin position="1"/>
        <end position="24"/>
    </location>
</feature>
<evidence type="ECO:0000256" key="6">
    <source>
        <dbReference type="ARBA" id="ARBA00023136"/>
    </source>
</evidence>
<proteinExistence type="predicted"/>
<sequence>MGDTAPFVLSPKTPSMSSLSPSPHTTLHVEHAAALKDSAPAPDAGAAFVLESKGTWWHAGFHLTTAIMGPTVLTLPYALRGMGWWLGLASLTVVAAVTFYAYLLMSRVLDHCEGHGRRHIRFRELAADVLGSGFMFYFVVCVQTTINTGVAIGSILLAGDCLEIMYSSLFPNGPLKLYHFIIVVTVVLILLSQLPSFHSLRHINLASLLLSLGYTFFVVVGCIRAGVSRNAPPKDYSLSSSKSERSFDAFTSISILATVFGNGILPEIQATLAPPAAGKMVKGLIMCYWVIFFAFYSTAISGYWAFGKQVSSNVLKSLMPDNGPSLAPTWLLGITVIFVLLQLLAIGLVYSQVAYEIMEKNSADAKQGKFSKRNLIPRIILRTLYMVFCAFVAAMLPFFGDIAAVVGAIGFIPLDFVLPMLLYNMALRPRMSSPVYWVNVSVMVLFTGVGITGAFSSIRKLVLDANQFKLFSNNVVD</sequence>
<evidence type="ECO:0000256" key="8">
    <source>
        <dbReference type="SAM" id="Phobius"/>
    </source>
</evidence>
<gene>
    <name evidence="11" type="primary">LOC109717222</name>
</gene>
<feature type="transmembrane region" description="Helical" evidence="8">
    <location>
        <begin position="82"/>
        <end position="104"/>
    </location>
</feature>
<evidence type="ECO:0000256" key="4">
    <source>
        <dbReference type="ARBA" id="ARBA00022970"/>
    </source>
</evidence>
<evidence type="ECO:0000259" key="9">
    <source>
        <dbReference type="Pfam" id="PF01490"/>
    </source>
</evidence>
<comment type="subcellular location">
    <subcellularLocation>
        <location evidence="1">Membrane</location>
    </subcellularLocation>
</comment>
<evidence type="ECO:0000256" key="7">
    <source>
        <dbReference type="SAM" id="MobiDB-lite"/>
    </source>
</evidence>
<feature type="domain" description="Amino acid transporter transmembrane" evidence="9">
    <location>
        <begin position="53"/>
        <end position="458"/>
    </location>
</feature>
<keyword evidence="10" id="KW-1185">Reference proteome</keyword>
<keyword evidence="2" id="KW-0813">Transport</keyword>
<dbReference type="GO" id="GO:0006865">
    <property type="term" value="P:amino acid transport"/>
    <property type="evidence" value="ECO:0007669"/>
    <property type="project" value="UniProtKB-KW"/>
</dbReference>
<feature type="transmembrane region" description="Helical" evidence="8">
    <location>
        <begin position="177"/>
        <end position="194"/>
    </location>
</feature>
<feature type="transmembrane region" description="Helical" evidence="8">
    <location>
        <begin position="379"/>
        <end position="396"/>
    </location>
</feature>
<feature type="transmembrane region" description="Helical" evidence="8">
    <location>
        <begin position="247"/>
        <end position="265"/>
    </location>
</feature>
<organism evidence="10 11">
    <name type="scientific">Ananas comosus</name>
    <name type="common">Pineapple</name>
    <name type="synonym">Ananas ananas</name>
    <dbReference type="NCBI Taxonomy" id="4615"/>
    <lineage>
        <taxon>Eukaryota</taxon>
        <taxon>Viridiplantae</taxon>
        <taxon>Streptophyta</taxon>
        <taxon>Embryophyta</taxon>
        <taxon>Tracheophyta</taxon>
        <taxon>Spermatophyta</taxon>
        <taxon>Magnoliopsida</taxon>
        <taxon>Liliopsida</taxon>
        <taxon>Poales</taxon>
        <taxon>Bromeliaceae</taxon>
        <taxon>Bromelioideae</taxon>
        <taxon>Ananas</taxon>
    </lineage>
</organism>
<dbReference type="Proteomes" id="UP000515123">
    <property type="component" value="Linkage group 11"/>
</dbReference>
<dbReference type="InterPro" id="IPR013057">
    <property type="entry name" value="AA_transpt_TM"/>
</dbReference>
<keyword evidence="3 8" id="KW-0812">Transmembrane</keyword>
<dbReference type="OrthoDB" id="40134at2759"/>
<feature type="transmembrane region" description="Helical" evidence="8">
    <location>
        <begin position="326"/>
        <end position="350"/>
    </location>
</feature>
<accession>A0A6P5FS02</accession>
<dbReference type="Gramene" id="Aco005523.1.mrna1">
    <property type="protein sequence ID" value="Aco005523.1.mrna1"/>
    <property type="gene ID" value="Aco005523.1.path1"/>
</dbReference>
<keyword evidence="6 8" id="KW-0472">Membrane</keyword>
<feature type="transmembrane region" description="Helical" evidence="8">
    <location>
        <begin position="125"/>
        <end position="157"/>
    </location>
</feature>
<keyword evidence="4" id="KW-0029">Amino-acid transport</keyword>
<dbReference type="Pfam" id="PF01490">
    <property type="entry name" value="Aa_trans"/>
    <property type="match status" value="1"/>
</dbReference>
<feature type="transmembrane region" description="Helical" evidence="8">
    <location>
        <begin position="402"/>
        <end position="423"/>
    </location>
</feature>
<dbReference type="AlphaFoldDB" id="A0A6P5FS02"/>
<evidence type="ECO:0000256" key="5">
    <source>
        <dbReference type="ARBA" id="ARBA00022989"/>
    </source>
</evidence>
<feature type="transmembrane region" description="Helical" evidence="8">
    <location>
        <begin position="206"/>
        <end position="227"/>
    </location>
</feature>
<feature type="transmembrane region" description="Helical" evidence="8">
    <location>
        <begin position="435"/>
        <end position="458"/>
    </location>
</feature>
<evidence type="ECO:0000313" key="10">
    <source>
        <dbReference type="Proteomes" id="UP000515123"/>
    </source>
</evidence>
<evidence type="ECO:0000256" key="2">
    <source>
        <dbReference type="ARBA" id="ARBA00022448"/>
    </source>
</evidence>
<feature type="transmembrane region" description="Helical" evidence="8">
    <location>
        <begin position="286"/>
        <end position="306"/>
    </location>
</feature>
<dbReference type="Gene3D" id="1.20.1070.10">
    <property type="entry name" value="Rhodopsin 7-helix transmembrane proteins"/>
    <property type="match status" value="1"/>
</dbReference>
<keyword evidence="5 8" id="KW-1133">Transmembrane helix</keyword>
<evidence type="ECO:0000313" key="11">
    <source>
        <dbReference type="RefSeq" id="XP_020098482.1"/>
    </source>
</evidence>